<dbReference type="InterPro" id="IPR029058">
    <property type="entry name" value="AB_hydrolase_fold"/>
</dbReference>
<keyword evidence="2" id="KW-0058">Aromatic hydrocarbons catabolism</keyword>
<comment type="similarity">
    <text evidence="1">Belongs to the peptidase S33 family.</text>
</comment>
<name>A0A841FL93_9ACTN</name>
<dbReference type="Proteomes" id="UP000548476">
    <property type="component" value="Unassembled WGS sequence"/>
</dbReference>
<feature type="domain" description="Epoxide hydrolase N-terminal" evidence="5">
    <location>
        <begin position="1"/>
        <end position="109"/>
    </location>
</feature>
<dbReference type="PIRSF" id="PIRSF001112">
    <property type="entry name" value="Epoxide_hydrolase"/>
    <property type="match status" value="1"/>
</dbReference>
<dbReference type="Gene3D" id="3.40.50.1820">
    <property type="entry name" value="alpha/beta hydrolase"/>
    <property type="match status" value="1"/>
</dbReference>
<sequence length="371" mass="40704">MEPFRIEVPEAVLDDLRHRLAAARIPERTPGEPWSAGTDPDYLRELVEYWAEGFDWRATEEWLAGFPQFLADVGGQTVHFAHVRGVGVPGGPPPLPLVVTHGWPYSFADMLPIVPLLTDPGAHGGDPADAFDVVVPSLPGYGWSSAPEGPVIGPATADVWAGLMAMLGYERFGTYGEDVGAGVSDWLAARHAERVIGIHAAHPAYPPEERKGDLTGEERAFLDWLAARWDRGEGYSAIQSTRPDTLAAALLDSPSGLAAWLAEKFRAWSDGDRFTYDDILTTVTLYWVTGTIGTSFRAYHDDRFEPALPVITVPAGITVSRADLGMPRSLAERTYADIRFWNDLPRGGHFVAKEEPELVAADVREFFRGLR</sequence>
<evidence type="ECO:0000313" key="6">
    <source>
        <dbReference type="EMBL" id="MBB6033957.1"/>
    </source>
</evidence>
<dbReference type="InterPro" id="IPR016292">
    <property type="entry name" value="Epoxide_hydrolase"/>
</dbReference>
<feature type="active site" description="Nucleophile" evidence="4">
    <location>
        <position position="178"/>
    </location>
</feature>
<evidence type="ECO:0000256" key="2">
    <source>
        <dbReference type="ARBA" id="ARBA00022797"/>
    </source>
</evidence>
<evidence type="ECO:0000313" key="7">
    <source>
        <dbReference type="Proteomes" id="UP000548476"/>
    </source>
</evidence>
<organism evidence="6 7">
    <name type="scientific">Phytomonospora endophytica</name>
    <dbReference type="NCBI Taxonomy" id="714109"/>
    <lineage>
        <taxon>Bacteria</taxon>
        <taxon>Bacillati</taxon>
        <taxon>Actinomycetota</taxon>
        <taxon>Actinomycetes</taxon>
        <taxon>Micromonosporales</taxon>
        <taxon>Micromonosporaceae</taxon>
        <taxon>Phytomonospora</taxon>
    </lineage>
</organism>
<feature type="active site" description="Proton donor" evidence="4">
    <location>
        <position position="299"/>
    </location>
</feature>
<dbReference type="PANTHER" id="PTHR21661:SF35">
    <property type="entry name" value="EPOXIDE HYDROLASE"/>
    <property type="match status" value="1"/>
</dbReference>
<dbReference type="AlphaFoldDB" id="A0A841FL93"/>
<evidence type="ECO:0000256" key="4">
    <source>
        <dbReference type="PIRSR" id="PIRSR001112-1"/>
    </source>
</evidence>
<dbReference type="GO" id="GO:0004301">
    <property type="term" value="F:epoxide hydrolase activity"/>
    <property type="evidence" value="ECO:0007669"/>
    <property type="project" value="TreeGrafter"/>
</dbReference>
<feature type="active site" description="Proton acceptor" evidence="4">
    <location>
        <position position="349"/>
    </location>
</feature>
<dbReference type="Pfam" id="PF06441">
    <property type="entry name" value="EHN"/>
    <property type="match status" value="1"/>
</dbReference>
<dbReference type="InterPro" id="IPR010497">
    <property type="entry name" value="Epoxide_hydro_N"/>
</dbReference>
<dbReference type="PANTHER" id="PTHR21661">
    <property type="entry name" value="EPOXIDE HYDROLASE 1-RELATED"/>
    <property type="match status" value="1"/>
</dbReference>
<evidence type="ECO:0000259" key="5">
    <source>
        <dbReference type="Pfam" id="PF06441"/>
    </source>
</evidence>
<comment type="caution">
    <text evidence="6">The sequence shown here is derived from an EMBL/GenBank/DDBJ whole genome shotgun (WGS) entry which is preliminary data.</text>
</comment>
<protein>
    <submittedName>
        <fullName evidence="6">Pimeloyl-ACP methyl ester carboxylesterase</fullName>
    </submittedName>
</protein>
<dbReference type="SUPFAM" id="SSF53474">
    <property type="entry name" value="alpha/beta-Hydrolases"/>
    <property type="match status" value="1"/>
</dbReference>
<keyword evidence="3" id="KW-0378">Hydrolase</keyword>
<accession>A0A841FL93</accession>
<proteinExistence type="inferred from homology"/>
<dbReference type="EMBL" id="JACHGT010000003">
    <property type="protein sequence ID" value="MBB6033957.1"/>
    <property type="molecule type" value="Genomic_DNA"/>
</dbReference>
<keyword evidence="7" id="KW-1185">Reference proteome</keyword>
<dbReference type="InterPro" id="IPR000639">
    <property type="entry name" value="Epox_hydrolase-like"/>
</dbReference>
<dbReference type="PRINTS" id="PR00412">
    <property type="entry name" value="EPOXHYDRLASE"/>
</dbReference>
<evidence type="ECO:0000256" key="1">
    <source>
        <dbReference type="ARBA" id="ARBA00010088"/>
    </source>
</evidence>
<reference evidence="6 7" key="1">
    <citation type="submission" date="2020-08" db="EMBL/GenBank/DDBJ databases">
        <title>Genomic Encyclopedia of Type Strains, Phase IV (KMG-IV): sequencing the most valuable type-strain genomes for metagenomic binning, comparative biology and taxonomic classification.</title>
        <authorList>
            <person name="Goeker M."/>
        </authorList>
    </citation>
    <scope>NUCLEOTIDE SEQUENCE [LARGE SCALE GENOMIC DNA]</scope>
    <source>
        <strain evidence="6 7">YIM 65646</strain>
    </source>
</reference>
<gene>
    <name evidence="6" type="ORF">HNR73_001807</name>
</gene>
<evidence type="ECO:0000256" key="3">
    <source>
        <dbReference type="ARBA" id="ARBA00022801"/>
    </source>
</evidence>
<dbReference type="RefSeq" id="WP_184786802.1">
    <property type="nucleotide sequence ID" value="NZ_BONT01000013.1"/>
</dbReference>
<dbReference type="GO" id="GO:0097176">
    <property type="term" value="P:epoxide metabolic process"/>
    <property type="evidence" value="ECO:0007669"/>
    <property type="project" value="TreeGrafter"/>
</dbReference>